<keyword evidence="2" id="KW-1185">Reference proteome</keyword>
<dbReference type="AlphaFoldDB" id="A0ABD1Q5K5"/>
<comment type="caution">
    <text evidence="1">The sequence shown here is derived from an EMBL/GenBank/DDBJ whole genome shotgun (WGS) entry which is preliminary data.</text>
</comment>
<sequence>MHIDKETSLNVTEEIGVEGQQVAHDEGWCHGCGGQDSTNMEHTFVEKYAGGDELSTGKEVGDAQVALKDTQTCPMRIKIPVAKTRTPYMKSTCNRVKRLKK</sequence>
<gene>
    <name evidence="1" type="ORF">Adt_39619</name>
</gene>
<name>A0ABD1Q5K5_9LAMI</name>
<dbReference type="EMBL" id="JBFOLK010000012">
    <property type="protein sequence ID" value="KAL2471483.1"/>
    <property type="molecule type" value="Genomic_DNA"/>
</dbReference>
<evidence type="ECO:0000313" key="2">
    <source>
        <dbReference type="Proteomes" id="UP001604336"/>
    </source>
</evidence>
<organism evidence="1 2">
    <name type="scientific">Abeliophyllum distichum</name>
    <dbReference type="NCBI Taxonomy" id="126358"/>
    <lineage>
        <taxon>Eukaryota</taxon>
        <taxon>Viridiplantae</taxon>
        <taxon>Streptophyta</taxon>
        <taxon>Embryophyta</taxon>
        <taxon>Tracheophyta</taxon>
        <taxon>Spermatophyta</taxon>
        <taxon>Magnoliopsida</taxon>
        <taxon>eudicotyledons</taxon>
        <taxon>Gunneridae</taxon>
        <taxon>Pentapetalae</taxon>
        <taxon>asterids</taxon>
        <taxon>lamiids</taxon>
        <taxon>Lamiales</taxon>
        <taxon>Oleaceae</taxon>
        <taxon>Forsythieae</taxon>
        <taxon>Abeliophyllum</taxon>
    </lineage>
</organism>
<dbReference type="Proteomes" id="UP001604336">
    <property type="component" value="Unassembled WGS sequence"/>
</dbReference>
<accession>A0ABD1Q5K5</accession>
<protein>
    <submittedName>
        <fullName evidence="1">Uncharacterized protein</fullName>
    </submittedName>
</protein>
<evidence type="ECO:0000313" key="1">
    <source>
        <dbReference type="EMBL" id="KAL2471483.1"/>
    </source>
</evidence>
<reference evidence="2" key="1">
    <citation type="submission" date="2024-07" db="EMBL/GenBank/DDBJ databases">
        <title>Two chromosome-level genome assemblies of Korean endemic species Abeliophyllum distichum and Forsythia ovata (Oleaceae).</title>
        <authorList>
            <person name="Jang H."/>
        </authorList>
    </citation>
    <scope>NUCLEOTIDE SEQUENCE [LARGE SCALE GENOMIC DNA]</scope>
</reference>
<proteinExistence type="predicted"/>